<comment type="catalytic activity">
    <reaction evidence="13">
        <text>pyruvate + ATP + H2O = phosphoenolpyruvate + AMP + phosphate + 2 H(+)</text>
        <dbReference type="Rhea" id="RHEA:11364"/>
        <dbReference type="ChEBI" id="CHEBI:15361"/>
        <dbReference type="ChEBI" id="CHEBI:15377"/>
        <dbReference type="ChEBI" id="CHEBI:15378"/>
        <dbReference type="ChEBI" id="CHEBI:30616"/>
        <dbReference type="ChEBI" id="CHEBI:43474"/>
        <dbReference type="ChEBI" id="CHEBI:58702"/>
        <dbReference type="ChEBI" id="CHEBI:456215"/>
        <dbReference type="EC" id="2.7.9.2"/>
    </reaction>
</comment>
<organism evidence="16 17">
    <name type="scientific">Clonostachys chloroleuca</name>
    <dbReference type="NCBI Taxonomy" id="1926264"/>
    <lineage>
        <taxon>Eukaryota</taxon>
        <taxon>Fungi</taxon>
        <taxon>Dikarya</taxon>
        <taxon>Ascomycota</taxon>
        <taxon>Pezizomycotina</taxon>
        <taxon>Sordariomycetes</taxon>
        <taxon>Hypocreomycetidae</taxon>
        <taxon>Hypocreales</taxon>
        <taxon>Bionectriaceae</taxon>
        <taxon>Clonostachys</taxon>
    </lineage>
</organism>
<evidence type="ECO:0000256" key="9">
    <source>
        <dbReference type="ARBA" id="ARBA00022777"/>
    </source>
</evidence>
<feature type="domain" description="PEP-utilising enzyme mobile" evidence="14">
    <location>
        <begin position="457"/>
        <end position="524"/>
    </location>
</feature>
<evidence type="ECO:0000256" key="5">
    <source>
        <dbReference type="ARBA" id="ARBA00011996"/>
    </source>
</evidence>
<dbReference type="EC" id="2.7.9.2" evidence="5"/>
<dbReference type="SUPFAM" id="SSF52009">
    <property type="entry name" value="Phosphohistidine domain"/>
    <property type="match status" value="1"/>
</dbReference>
<dbReference type="Proteomes" id="UP001160390">
    <property type="component" value="Unassembled WGS sequence"/>
</dbReference>
<dbReference type="InterPro" id="IPR008279">
    <property type="entry name" value="PEP-util_enz_mobile_dom"/>
</dbReference>
<dbReference type="SUPFAM" id="SSF56059">
    <property type="entry name" value="Glutathione synthetase ATP-binding domain-like"/>
    <property type="match status" value="1"/>
</dbReference>
<evidence type="ECO:0000256" key="3">
    <source>
        <dbReference type="ARBA" id="ARBA00004742"/>
    </source>
</evidence>
<dbReference type="EMBL" id="CABFNP030000913">
    <property type="protein sequence ID" value="CAI6089125.1"/>
    <property type="molecule type" value="Genomic_DNA"/>
</dbReference>
<evidence type="ECO:0000256" key="13">
    <source>
        <dbReference type="ARBA" id="ARBA00047700"/>
    </source>
</evidence>
<dbReference type="PANTHER" id="PTHR43030">
    <property type="entry name" value="PHOSPHOENOLPYRUVATE SYNTHASE"/>
    <property type="match status" value="1"/>
</dbReference>
<dbReference type="AlphaFoldDB" id="A0AA35M261"/>
<evidence type="ECO:0000256" key="12">
    <source>
        <dbReference type="ARBA" id="ARBA00033470"/>
    </source>
</evidence>
<dbReference type="InterPro" id="IPR013815">
    <property type="entry name" value="ATP_grasp_subdomain_1"/>
</dbReference>
<evidence type="ECO:0000256" key="1">
    <source>
        <dbReference type="ARBA" id="ARBA00001946"/>
    </source>
</evidence>
<evidence type="ECO:0000256" key="11">
    <source>
        <dbReference type="ARBA" id="ARBA00022842"/>
    </source>
</evidence>
<protein>
    <recommendedName>
        <fullName evidence="5">pyruvate, water dikinase</fullName>
        <ecNumber evidence="5">2.7.9.2</ecNumber>
    </recommendedName>
    <alternativeName>
        <fullName evidence="12">Pyruvate, water dikinase</fullName>
    </alternativeName>
</protein>
<sequence length="579" mass="63423">SLYLGDYTLLGSSEAAPVELDSSVATAWVATPVAIDHTSPTWSGFHLAVPAPTEVGYSAVLLDPSADLSNYWHEFYLYITNILVQTDSFGLEDYWYAVKSGIDGVWKLEWQSSGDDATRIMLRKSSDVFIDVHSAFSLVEVYVTAMLCNNIPRILGVLRSLFLRGTLPAHVTAAIKASYRELSAKEGVDNLIVAVRSSATAEDLPDASFAGQQETFLNVTGVDALLNACRRCYASLFTDRALSYRQTKGFSHTDLALSIGIQRMVRSDSGGSGVMVSLDTESGFDKIVLINAAWGIGETMVRGTVNPDEYHVFKPLLSDSRLVPITEKKCGEKAIKMVHGSPHAAIRTMPTSKAERASFVLNDGEIMQLARWACTIEKHYGCPMDMEWAKDGITDELFIVQARPETVHSRSDAAIFKTYKVSDKGRVLLTGLSIGDSAISGRLCFISSPKDIDTFVDNSILVTESTDPDWVPLMKRAAGIITDHGGRTSHAVIVSRELGIPAVVGTMKGTYQLHSGQDVTISCAESDRGFVYEGISKISTDTIDLQNLPQVRTNIMLNLANPEAAYRWFIPWRLFIMTS</sequence>
<keyword evidence="10" id="KW-0067">ATP-binding</keyword>
<feature type="domain" description="Pyruvate phosphate dikinase AMP/ATP-binding" evidence="15">
    <location>
        <begin position="158"/>
        <end position="414"/>
    </location>
</feature>
<dbReference type="PANTHER" id="PTHR43030:SF1">
    <property type="entry name" value="PHOSPHOENOLPYRUVATE SYNTHASE"/>
    <property type="match status" value="1"/>
</dbReference>
<accession>A0AA35M261</accession>
<dbReference type="InterPro" id="IPR036637">
    <property type="entry name" value="Phosphohistidine_dom_sf"/>
</dbReference>
<dbReference type="GO" id="GO:0008986">
    <property type="term" value="F:pyruvate, water dikinase activity"/>
    <property type="evidence" value="ECO:0007669"/>
    <property type="project" value="UniProtKB-EC"/>
</dbReference>
<dbReference type="Pfam" id="PF01326">
    <property type="entry name" value="PPDK_N"/>
    <property type="match status" value="1"/>
</dbReference>
<dbReference type="Gene3D" id="3.30.1490.20">
    <property type="entry name" value="ATP-grasp fold, A domain"/>
    <property type="match status" value="1"/>
</dbReference>
<dbReference type="Gene3D" id="3.50.30.10">
    <property type="entry name" value="Phosphohistidine domain"/>
    <property type="match status" value="1"/>
</dbReference>
<reference evidence="16" key="1">
    <citation type="submission" date="2023-01" db="EMBL/GenBank/DDBJ databases">
        <authorList>
            <person name="Piombo E."/>
        </authorList>
    </citation>
    <scope>NUCLEOTIDE SEQUENCE</scope>
</reference>
<comment type="pathway">
    <text evidence="3">Carbohydrate biosynthesis; gluconeogenesis.</text>
</comment>
<name>A0AA35M261_9HYPO</name>
<comment type="cofactor">
    <cofactor evidence="1">
        <name>Mg(2+)</name>
        <dbReference type="ChEBI" id="CHEBI:18420"/>
    </cofactor>
</comment>
<evidence type="ECO:0000256" key="4">
    <source>
        <dbReference type="ARBA" id="ARBA00007837"/>
    </source>
</evidence>
<keyword evidence="8" id="KW-0547">Nucleotide-binding</keyword>
<dbReference type="FunFam" id="3.30.470.20:FF:000017">
    <property type="entry name" value="Phosphoenolpyruvate synthase"/>
    <property type="match status" value="1"/>
</dbReference>
<dbReference type="Gene3D" id="3.30.470.20">
    <property type="entry name" value="ATP-grasp fold, B domain"/>
    <property type="match status" value="1"/>
</dbReference>
<evidence type="ECO:0000313" key="16">
    <source>
        <dbReference type="EMBL" id="CAI6089125.1"/>
    </source>
</evidence>
<dbReference type="PROSITE" id="PS00370">
    <property type="entry name" value="PEP_ENZYMES_PHOS_SITE"/>
    <property type="match status" value="1"/>
</dbReference>
<proteinExistence type="inferred from homology"/>
<evidence type="ECO:0000256" key="8">
    <source>
        <dbReference type="ARBA" id="ARBA00022741"/>
    </source>
</evidence>
<evidence type="ECO:0000256" key="10">
    <source>
        <dbReference type="ARBA" id="ARBA00022840"/>
    </source>
</evidence>
<comment type="function">
    <text evidence="2">Catalyzes the phosphorylation of pyruvate to phosphoenolpyruvate.</text>
</comment>
<evidence type="ECO:0000259" key="15">
    <source>
        <dbReference type="Pfam" id="PF01326"/>
    </source>
</evidence>
<evidence type="ECO:0000256" key="6">
    <source>
        <dbReference type="ARBA" id="ARBA00022679"/>
    </source>
</evidence>
<dbReference type="GO" id="GO:0005524">
    <property type="term" value="F:ATP binding"/>
    <property type="evidence" value="ECO:0007669"/>
    <property type="project" value="UniProtKB-KW"/>
</dbReference>
<keyword evidence="6" id="KW-0808">Transferase</keyword>
<dbReference type="InterPro" id="IPR018274">
    <property type="entry name" value="PEP_util_AS"/>
</dbReference>
<keyword evidence="17" id="KW-1185">Reference proteome</keyword>
<evidence type="ECO:0000313" key="17">
    <source>
        <dbReference type="Proteomes" id="UP001160390"/>
    </source>
</evidence>
<keyword evidence="11" id="KW-0460">Magnesium</keyword>
<feature type="non-terminal residue" evidence="16">
    <location>
        <position position="1"/>
    </location>
</feature>
<gene>
    <name evidence="16" type="ORF">CCHLO57077_00019804</name>
</gene>
<evidence type="ECO:0000256" key="2">
    <source>
        <dbReference type="ARBA" id="ARBA00002988"/>
    </source>
</evidence>
<comment type="caution">
    <text evidence="16">The sequence shown here is derived from an EMBL/GenBank/DDBJ whole genome shotgun (WGS) entry which is preliminary data.</text>
</comment>
<dbReference type="Pfam" id="PF00391">
    <property type="entry name" value="PEP-utilizers"/>
    <property type="match status" value="1"/>
</dbReference>
<dbReference type="InterPro" id="IPR002192">
    <property type="entry name" value="PPDK_AMP/ATP-bd"/>
</dbReference>
<keyword evidence="9" id="KW-0418">Kinase</keyword>
<evidence type="ECO:0000256" key="7">
    <source>
        <dbReference type="ARBA" id="ARBA00022723"/>
    </source>
</evidence>
<dbReference type="GO" id="GO:0046872">
    <property type="term" value="F:metal ion binding"/>
    <property type="evidence" value="ECO:0007669"/>
    <property type="project" value="UniProtKB-KW"/>
</dbReference>
<keyword evidence="7" id="KW-0479">Metal-binding</keyword>
<comment type="similarity">
    <text evidence="4">Belongs to the PEP-utilizing enzyme family.</text>
</comment>
<dbReference type="InterPro" id="IPR006319">
    <property type="entry name" value="PEP_synth"/>
</dbReference>
<evidence type="ECO:0000259" key="14">
    <source>
        <dbReference type="Pfam" id="PF00391"/>
    </source>
</evidence>